<feature type="compositionally biased region" description="Low complexity" evidence="3">
    <location>
        <begin position="379"/>
        <end position="410"/>
    </location>
</feature>
<evidence type="ECO:0008006" key="6">
    <source>
        <dbReference type="Google" id="ProtNLM"/>
    </source>
</evidence>
<name>A0A8H6S8M8_9AGAR</name>
<feature type="repeat" description="HEAT" evidence="2">
    <location>
        <begin position="695"/>
        <end position="733"/>
    </location>
</feature>
<keyword evidence="1" id="KW-0677">Repeat</keyword>
<keyword evidence="5" id="KW-1185">Reference proteome</keyword>
<reference evidence="4" key="1">
    <citation type="submission" date="2020-05" db="EMBL/GenBank/DDBJ databases">
        <title>Mycena genomes resolve the evolution of fungal bioluminescence.</title>
        <authorList>
            <person name="Tsai I.J."/>
        </authorList>
    </citation>
    <scope>NUCLEOTIDE SEQUENCE</scope>
    <source>
        <strain evidence="4">171206Taipei</strain>
    </source>
</reference>
<feature type="region of interest" description="Disordered" evidence="3">
    <location>
        <begin position="984"/>
        <end position="1025"/>
    </location>
</feature>
<dbReference type="PROSITE" id="PS50077">
    <property type="entry name" value="HEAT_REPEAT"/>
    <property type="match status" value="2"/>
</dbReference>
<dbReference type="RefSeq" id="XP_037216388.1">
    <property type="nucleotide sequence ID" value="XM_037366994.1"/>
</dbReference>
<dbReference type="EMBL" id="JACAZF010000009">
    <property type="protein sequence ID" value="KAF7295025.1"/>
    <property type="molecule type" value="Genomic_DNA"/>
</dbReference>
<dbReference type="SUPFAM" id="SSF48371">
    <property type="entry name" value="ARM repeat"/>
    <property type="match status" value="1"/>
</dbReference>
<evidence type="ECO:0000256" key="3">
    <source>
        <dbReference type="SAM" id="MobiDB-lite"/>
    </source>
</evidence>
<dbReference type="InterPro" id="IPR021133">
    <property type="entry name" value="HEAT_type_2"/>
</dbReference>
<feature type="region of interest" description="Disordered" evidence="3">
    <location>
        <begin position="311"/>
        <end position="334"/>
    </location>
</feature>
<dbReference type="OrthoDB" id="340346at2759"/>
<evidence type="ECO:0000313" key="5">
    <source>
        <dbReference type="Proteomes" id="UP000636479"/>
    </source>
</evidence>
<dbReference type="Proteomes" id="UP000636479">
    <property type="component" value="Unassembled WGS sequence"/>
</dbReference>
<proteinExistence type="predicted"/>
<evidence type="ECO:0000313" key="4">
    <source>
        <dbReference type="EMBL" id="KAF7295025.1"/>
    </source>
</evidence>
<dbReference type="PANTHER" id="PTHR10648:SF1">
    <property type="entry name" value="SERINE_THREONINE-PROTEIN PHOSPHATASE 4 REGULATORY SUBUNIT 1"/>
    <property type="match status" value="1"/>
</dbReference>
<dbReference type="AlphaFoldDB" id="A0A8H6S8M8"/>
<accession>A0A8H6S8M8</accession>
<feature type="region of interest" description="Disordered" evidence="3">
    <location>
        <begin position="379"/>
        <end position="470"/>
    </location>
</feature>
<protein>
    <recommendedName>
        <fullName evidence="6">ARM repeat-containing protein</fullName>
    </recommendedName>
</protein>
<comment type="caution">
    <text evidence="4">The sequence shown here is derived from an EMBL/GenBank/DDBJ whole genome shotgun (WGS) entry which is preliminary data.</text>
</comment>
<dbReference type="PANTHER" id="PTHR10648">
    <property type="entry name" value="SERINE/THREONINE-PROTEIN PHOSPHATASE PP2A 65 KDA REGULATORY SUBUNIT"/>
    <property type="match status" value="1"/>
</dbReference>
<dbReference type="InterPro" id="IPR016024">
    <property type="entry name" value="ARM-type_fold"/>
</dbReference>
<dbReference type="GO" id="GO:0005737">
    <property type="term" value="C:cytoplasm"/>
    <property type="evidence" value="ECO:0007669"/>
    <property type="project" value="TreeGrafter"/>
</dbReference>
<evidence type="ECO:0000256" key="2">
    <source>
        <dbReference type="PROSITE-ProRule" id="PRU00103"/>
    </source>
</evidence>
<evidence type="ECO:0000256" key="1">
    <source>
        <dbReference type="ARBA" id="ARBA00022737"/>
    </source>
</evidence>
<dbReference type="Gene3D" id="1.25.10.10">
    <property type="entry name" value="Leucine-rich Repeat Variant"/>
    <property type="match status" value="1"/>
</dbReference>
<sequence length="1025" mass="111360">MPPSSANANVPRFIALPPPAFPPGALSPPITPDDPLASPLWSPALDAYHTAPSTPIASPALEIPPPPTTHRVPLEAVASKLHIAIPNTTKPEIDVEDAFPTGEIPLDFVDNDEGLTALEKIYLFARSPSVHHRLYIVHALPSLLDQVTPQEAIDFVLPLIPYLAIDEDERVKEALVTELVSIIWWFFTNCQVVFDIPNVEETVYSSSTSTIPVQAFTPTLGTLLLSPNSKVCGGARYAVVNLLTRMRKVDNLQSTAPAPLSGSDSSDSDSAAEDAEEIVVGLFGKEERLMFEHELVEQVVIGMGRLDTEDDVDVDSNSANISQEGGWPVQHGFPPGITVVTPEEEVQSQALTSFNLEKQSPTSPLVTSYFPALPDYSVPSPGSSNSSTPSSATDTSSSSSSSSPAKHSPPIEQPARPSRTPGSPFNEVPPRSPNTTASPRPKTNVPSSASDAGTDERRTEGTDDGEGDQAAMGRLSSMSLMAAVTASGCLNDYAKDAFVKEVQRVGHDPVYWVRRESSYALGALAKVVPDEVVVLSLVPLFDTLRQDPQWHVRHSALFALPAMLSRLKPAHRRKLALDTILSLSMDESHPVRSGTLESLGEVLHTFREDPDGPPQELVHLFLGRREDKRVRDGQQAADNREQALGSLFGRPVHQDALRPQSPSTSFFTDPLRPLICAFNFPAVTLTLGSSRWGELRPTYLDLAENPEASVRRSLAASLGEMAKIIGSVAAEQDLLPLWWVAIRSDEEEIRERALDCVQDLVAMLEKPARLSVVSGLLAVWQEGNFRGWRERKAIAKALKSFATTSLLDNPKLLRNIARQALEDSVAAVREAALSALPYLWDLFMADLQVLSDLRADVERLAVSQVYRHRMTFAACLESLLSSSLRIPWDDQLWSMIPILADDAVVGVRISVARLVRLASDGSPAHHRGTFLADLMRHLALDTSFDVRAYAHGSYNVAQPTRRAKFATFSRPPPLPDAFATETLSGSINPSSPREATQSTNHLQLATGSPAAGGPPQEERSVYVPA</sequence>
<feature type="compositionally biased region" description="Polar residues" evidence="3">
    <location>
        <begin position="984"/>
        <end position="1006"/>
    </location>
</feature>
<gene>
    <name evidence="4" type="ORF">MIND_01040600</name>
</gene>
<dbReference type="InterPro" id="IPR051023">
    <property type="entry name" value="PP2A_Regulatory_Subunit_A"/>
</dbReference>
<organism evidence="4 5">
    <name type="scientific">Mycena indigotica</name>
    <dbReference type="NCBI Taxonomy" id="2126181"/>
    <lineage>
        <taxon>Eukaryota</taxon>
        <taxon>Fungi</taxon>
        <taxon>Dikarya</taxon>
        <taxon>Basidiomycota</taxon>
        <taxon>Agaricomycotina</taxon>
        <taxon>Agaricomycetes</taxon>
        <taxon>Agaricomycetidae</taxon>
        <taxon>Agaricales</taxon>
        <taxon>Marasmiineae</taxon>
        <taxon>Mycenaceae</taxon>
        <taxon>Mycena</taxon>
    </lineage>
</organism>
<dbReference type="InterPro" id="IPR011989">
    <property type="entry name" value="ARM-like"/>
</dbReference>
<dbReference type="GO" id="GO:0019888">
    <property type="term" value="F:protein phosphatase regulator activity"/>
    <property type="evidence" value="ECO:0007669"/>
    <property type="project" value="TreeGrafter"/>
</dbReference>
<dbReference type="GeneID" id="59349510"/>
<feature type="compositionally biased region" description="Basic and acidic residues" evidence="3">
    <location>
        <begin position="1016"/>
        <end position="1025"/>
    </location>
</feature>
<feature type="repeat" description="HEAT" evidence="2">
    <location>
        <begin position="537"/>
        <end position="575"/>
    </location>
</feature>